<sequence length="226" mass="25772">MQVQGLNDEIKGILFDMDGLLVNSENLYWEANIQAAKEANLGTPDDIYLKLVGSTTTDMDDFYRKYFKNKKQRDQFIKRTDELVWQWTEEGKLKLRPGVQEALDLFQKAGLPMAVVTSNTEDVVEHNLWATGSRNYFQFHLNYDDVRKNNVQPKPAPDIYLLAAQKLHVPQNKILAFEDSSPGLLAAVNAGLKCVMVPDLIPASKNDYQNAAFVCKDFYEFLKKVC</sequence>
<dbReference type="InterPro" id="IPR036412">
    <property type="entry name" value="HAD-like_sf"/>
</dbReference>
<dbReference type="InterPro" id="IPR023198">
    <property type="entry name" value="PGP-like_dom2"/>
</dbReference>
<evidence type="ECO:0000313" key="2">
    <source>
        <dbReference type="Proteomes" id="UP000033533"/>
    </source>
</evidence>
<dbReference type="InterPro" id="IPR006439">
    <property type="entry name" value="HAD-SF_hydro_IA"/>
</dbReference>
<comment type="caution">
    <text evidence="1">The sequence shown here is derived from an EMBL/GenBank/DDBJ whole genome shotgun (WGS) entry which is preliminary data.</text>
</comment>
<dbReference type="InterPro" id="IPR041492">
    <property type="entry name" value="HAD_2"/>
</dbReference>
<dbReference type="SUPFAM" id="SSF56784">
    <property type="entry name" value="HAD-like"/>
    <property type="match status" value="1"/>
</dbReference>
<keyword evidence="1" id="KW-0378">Hydrolase</keyword>
<dbReference type="EMBL" id="JXBY01000018">
    <property type="protein sequence ID" value="KJY55914.1"/>
    <property type="molecule type" value="Genomic_DNA"/>
</dbReference>
<dbReference type="Pfam" id="PF13419">
    <property type="entry name" value="HAD_2"/>
    <property type="match status" value="1"/>
</dbReference>
<evidence type="ECO:0000313" key="1">
    <source>
        <dbReference type="EMBL" id="KJY55914.1"/>
    </source>
</evidence>
<dbReference type="HOGENOM" id="CLU_045011_13_3_9"/>
<dbReference type="OrthoDB" id="9797743at2"/>
<dbReference type="NCBIfam" id="TIGR01509">
    <property type="entry name" value="HAD-SF-IA-v3"/>
    <property type="match status" value="1"/>
</dbReference>
<proteinExistence type="predicted"/>
<dbReference type="STRING" id="1218493.JF76_08600"/>
<dbReference type="SFLD" id="SFLDG01129">
    <property type="entry name" value="C1.5:_HAD__Beta-PGM__Phosphata"/>
    <property type="match status" value="1"/>
</dbReference>
<dbReference type="PANTHER" id="PTHR18901">
    <property type="entry name" value="2-DEOXYGLUCOSE-6-PHOSPHATE PHOSPHATASE 2"/>
    <property type="match status" value="1"/>
</dbReference>
<dbReference type="AlphaFoldDB" id="A0A0F4LCA0"/>
<dbReference type="SFLD" id="SFLDS00003">
    <property type="entry name" value="Haloacid_Dehalogenase"/>
    <property type="match status" value="1"/>
</dbReference>
<dbReference type="Gene3D" id="3.40.50.1000">
    <property type="entry name" value="HAD superfamily/HAD-like"/>
    <property type="match status" value="1"/>
</dbReference>
<dbReference type="Proteomes" id="UP000033533">
    <property type="component" value="Unassembled WGS sequence"/>
</dbReference>
<name>A0A0F4LCA0_9LACO</name>
<dbReference type="CDD" id="cd07505">
    <property type="entry name" value="HAD_BPGM-like"/>
    <property type="match status" value="1"/>
</dbReference>
<dbReference type="PATRIC" id="fig|1218493.3.peg.913"/>
<accession>A0A0F4LCA0</accession>
<reference evidence="1 2" key="1">
    <citation type="submission" date="2014-12" db="EMBL/GenBank/DDBJ databases">
        <title>Comparative genomics of the lactic acid bacteria isolated from the honey bee gut.</title>
        <authorList>
            <person name="Ellegaard K.M."/>
            <person name="Tamarit D."/>
            <person name="Javelind E."/>
            <person name="Olofsson T."/>
            <person name="Andersson S.G."/>
            <person name="Vasquez A."/>
        </authorList>
    </citation>
    <scope>NUCLEOTIDE SEQUENCE [LARGE SCALE GENOMIC DNA]</scope>
    <source>
        <strain evidence="1 2">Biut2</strain>
    </source>
</reference>
<protein>
    <submittedName>
        <fullName evidence="1">Hydrolase</fullName>
    </submittedName>
</protein>
<dbReference type="RefSeq" id="WP_045927984.1">
    <property type="nucleotide sequence ID" value="NZ_JBHSZS010000009.1"/>
</dbReference>
<dbReference type="PANTHER" id="PTHR18901:SF38">
    <property type="entry name" value="PSEUDOURIDINE-5'-PHOSPHATASE"/>
    <property type="match status" value="1"/>
</dbReference>
<gene>
    <name evidence="1" type="ORF">JF76_08600</name>
</gene>
<dbReference type="GO" id="GO:0016787">
    <property type="term" value="F:hydrolase activity"/>
    <property type="evidence" value="ECO:0007669"/>
    <property type="project" value="UniProtKB-KW"/>
</dbReference>
<dbReference type="PRINTS" id="PR00413">
    <property type="entry name" value="HADHALOGNASE"/>
</dbReference>
<dbReference type="InterPro" id="IPR023214">
    <property type="entry name" value="HAD_sf"/>
</dbReference>
<dbReference type="Gene3D" id="1.10.150.240">
    <property type="entry name" value="Putative phosphatase, domain 2"/>
    <property type="match status" value="1"/>
</dbReference>
<organism evidence="1 2">
    <name type="scientific">Lactobacillus kullabergensis</name>
    <dbReference type="NCBI Taxonomy" id="1218493"/>
    <lineage>
        <taxon>Bacteria</taxon>
        <taxon>Bacillati</taxon>
        <taxon>Bacillota</taxon>
        <taxon>Bacilli</taxon>
        <taxon>Lactobacillales</taxon>
        <taxon>Lactobacillaceae</taxon>
        <taxon>Lactobacillus</taxon>
    </lineage>
</organism>